<dbReference type="RefSeq" id="WP_259506406.1">
    <property type="nucleotide sequence ID" value="NZ_JANLCM010000001.1"/>
</dbReference>
<dbReference type="PANTHER" id="PTHR11079">
    <property type="entry name" value="CYTOSINE DEAMINASE FAMILY MEMBER"/>
    <property type="match status" value="1"/>
</dbReference>
<dbReference type="Gene3D" id="3.40.140.10">
    <property type="entry name" value="Cytidine Deaminase, domain 2"/>
    <property type="match status" value="1"/>
</dbReference>
<dbReference type="EMBL" id="JANLCM010000001">
    <property type="protein sequence ID" value="MCS5717835.1"/>
    <property type="molecule type" value="Genomic_DNA"/>
</dbReference>
<name>A0ABT2GNN0_9MICO</name>
<evidence type="ECO:0000313" key="5">
    <source>
        <dbReference type="EMBL" id="MCS5717835.1"/>
    </source>
</evidence>
<evidence type="ECO:0000256" key="2">
    <source>
        <dbReference type="ARBA" id="ARBA00022833"/>
    </source>
</evidence>
<dbReference type="PANTHER" id="PTHR11079:SF179">
    <property type="entry name" value="TRNA(ADENINE(34)) DEAMINASE, CHLOROPLASTIC"/>
    <property type="match status" value="1"/>
</dbReference>
<dbReference type="CDD" id="cd01285">
    <property type="entry name" value="nucleoside_deaminase"/>
    <property type="match status" value="1"/>
</dbReference>
<dbReference type="PROSITE" id="PS00903">
    <property type="entry name" value="CYT_DCMP_DEAMINASES_1"/>
    <property type="match status" value="1"/>
</dbReference>
<accession>A0ABT2GNN0</accession>
<reference evidence="5" key="1">
    <citation type="submission" date="2022-08" db="EMBL/GenBank/DDBJ databases">
        <authorList>
            <person name="Deng Y."/>
            <person name="Han X.-F."/>
            <person name="Zhang Y.-Q."/>
        </authorList>
    </citation>
    <scope>NUCLEOTIDE SEQUENCE</scope>
    <source>
        <strain evidence="5">CPCC 205763</strain>
    </source>
</reference>
<gene>
    <name evidence="5" type="ORF">N1027_06765</name>
</gene>
<dbReference type="PROSITE" id="PS51747">
    <property type="entry name" value="CYT_DCMP_DEAMINASES_2"/>
    <property type="match status" value="1"/>
</dbReference>
<evidence type="ECO:0000259" key="4">
    <source>
        <dbReference type="PROSITE" id="PS51747"/>
    </source>
</evidence>
<dbReference type="Proteomes" id="UP001165584">
    <property type="component" value="Unassembled WGS sequence"/>
</dbReference>
<dbReference type="InterPro" id="IPR016192">
    <property type="entry name" value="APOBEC/CMP_deaminase_Zn-bd"/>
</dbReference>
<evidence type="ECO:0000256" key="1">
    <source>
        <dbReference type="ARBA" id="ARBA00022723"/>
    </source>
</evidence>
<dbReference type="InterPro" id="IPR016193">
    <property type="entry name" value="Cytidine_deaminase-like"/>
</dbReference>
<evidence type="ECO:0000313" key="6">
    <source>
        <dbReference type="Proteomes" id="UP001165584"/>
    </source>
</evidence>
<sequence>MAASDSAASDPHRPTSSTGLDPDELDAGDREHLERAVALAQAARDRGDHPFGALLATTDGTVIEAMNTVNTGHDPIGHAETNLVRDSGQRLEMAELATSTLYTSTEPCAMCTGAIYWAGIPRVVFALSEQALGALVSEQSGVPTLALPSREVLARGGRPVEVVGPVALPAATDVHRDFWD</sequence>
<comment type="caution">
    <text evidence="5">The sequence shown here is derived from an EMBL/GenBank/DDBJ whole genome shotgun (WGS) entry which is preliminary data.</text>
</comment>
<keyword evidence="6" id="KW-1185">Reference proteome</keyword>
<dbReference type="SUPFAM" id="SSF53927">
    <property type="entry name" value="Cytidine deaminase-like"/>
    <property type="match status" value="1"/>
</dbReference>
<organism evidence="5 6">
    <name type="scientific">Herbiconiux aconitum</name>
    <dbReference type="NCBI Taxonomy" id="2970913"/>
    <lineage>
        <taxon>Bacteria</taxon>
        <taxon>Bacillati</taxon>
        <taxon>Actinomycetota</taxon>
        <taxon>Actinomycetes</taxon>
        <taxon>Micrococcales</taxon>
        <taxon>Microbacteriaceae</taxon>
        <taxon>Herbiconiux</taxon>
    </lineage>
</organism>
<feature type="region of interest" description="Disordered" evidence="3">
    <location>
        <begin position="1"/>
        <end position="29"/>
    </location>
</feature>
<keyword evidence="1" id="KW-0479">Metal-binding</keyword>
<proteinExistence type="predicted"/>
<protein>
    <submittedName>
        <fullName evidence="5">Nucleoside deaminase</fullName>
    </submittedName>
</protein>
<feature type="domain" description="CMP/dCMP-type deaminase" evidence="4">
    <location>
        <begin position="27"/>
        <end position="138"/>
    </location>
</feature>
<dbReference type="InterPro" id="IPR002125">
    <property type="entry name" value="CMP_dCMP_dom"/>
</dbReference>
<evidence type="ECO:0000256" key="3">
    <source>
        <dbReference type="SAM" id="MobiDB-lite"/>
    </source>
</evidence>
<keyword evidence="2" id="KW-0862">Zinc</keyword>
<dbReference type="Pfam" id="PF00383">
    <property type="entry name" value="dCMP_cyt_deam_1"/>
    <property type="match status" value="1"/>
</dbReference>